<dbReference type="GO" id="GO:0003677">
    <property type="term" value="F:DNA binding"/>
    <property type="evidence" value="ECO:0007669"/>
    <property type="project" value="UniProtKB-KW"/>
</dbReference>
<dbReference type="Proteomes" id="UP000199320">
    <property type="component" value="Unassembled WGS sequence"/>
</dbReference>
<evidence type="ECO:0000259" key="1">
    <source>
        <dbReference type="Pfam" id="PF12802"/>
    </source>
</evidence>
<dbReference type="SUPFAM" id="SSF46785">
    <property type="entry name" value="Winged helix' DNA-binding domain"/>
    <property type="match status" value="1"/>
</dbReference>
<dbReference type="InterPro" id="IPR036388">
    <property type="entry name" value="WH-like_DNA-bd_sf"/>
</dbReference>
<reference evidence="4" key="1">
    <citation type="submission" date="2016-10" db="EMBL/GenBank/DDBJ databases">
        <authorList>
            <person name="de Groot N.N."/>
        </authorList>
    </citation>
    <scope>NUCLEOTIDE SEQUENCE [LARGE SCALE GENOMIC DNA]</scope>
    <source>
        <strain evidence="4">CDM_6</strain>
    </source>
</reference>
<dbReference type="EMBL" id="SHMP01000007">
    <property type="protein sequence ID" value="RZV06584.1"/>
    <property type="molecule type" value="Genomic_DNA"/>
</dbReference>
<dbReference type="EMBL" id="FOIC01000066">
    <property type="protein sequence ID" value="SEU14415.1"/>
    <property type="molecule type" value="Genomic_DNA"/>
</dbReference>
<keyword evidence="5" id="KW-1185">Reference proteome</keyword>
<evidence type="ECO:0000313" key="3">
    <source>
        <dbReference type="EMBL" id="RZV06584.1"/>
    </source>
</evidence>
<evidence type="ECO:0000313" key="5">
    <source>
        <dbReference type="Proteomes" id="UP000199320"/>
    </source>
</evidence>
<feature type="domain" description="HTH marR-type" evidence="1">
    <location>
        <begin position="49"/>
        <end position="93"/>
    </location>
</feature>
<sequence>MLSKNEPGCRSETTYSVYFEEVLQTVSSAKERLEDLPPSAKLVYKTLEFEGECTQKELVKETRLSSRTVRYAISRLEEKELVEQRVSFRDARQKLYSLAE</sequence>
<dbReference type="GO" id="GO:0003700">
    <property type="term" value="F:DNA-binding transcription factor activity"/>
    <property type="evidence" value="ECO:0007669"/>
    <property type="project" value="InterPro"/>
</dbReference>
<dbReference type="Proteomes" id="UP000291097">
    <property type="component" value="Unassembled WGS sequence"/>
</dbReference>
<dbReference type="EMBL" id="SHMP01000009">
    <property type="protein sequence ID" value="RZV06211.1"/>
    <property type="molecule type" value="Genomic_DNA"/>
</dbReference>
<dbReference type="Pfam" id="PF12802">
    <property type="entry name" value="MarR_2"/>
    <property type="match status" value="1"/>
</dbReference>
<evidence type="ECO:0000313" key="6">
    <source>
        <dbReference type="Proteomes" id="UP000291097"/>
    </source>
</evidence>
<dbReference type="InterPro" id="IPR036390">
    <property type="entry name" value="WH_DNA-bd_sf"/>
</dbReference>
<dbReference type="InterPro" id="IPR011991">
    <property type="entry name" value="ArsR-like_HTH"/>
</dbReference>
<reference evidence="2 6" key="3">
    <citation type="submission" date="2019-02" db="EMBL/GenBank/DDBJ databases">
        <title>Genomic Encyclopedia of Archaeal and Bacterial Type Strains, Phase II (KMG-II): from individual species to whole genera.</title>
        <authorList>
            <person name="Goeker M."/>
        </authorList>
    </citation>
    <scope>NUCLEOTIDE SEQUENCE [LARGE SCALE GENOMIC DNA]</scope>
    <source>
        <strain evidence="2 6">DSM 18328</strain>
    </source>
</reference>
<organism evidence="4 5">
    <name type="scientific">Natrinema hispanicum</name>
    <dbReference type="NCBI Taxonomy" id="392421"/>
    <lineage>
        <taxon>Archaea</taxon>
        <taxon>Methanobacteriati</taxon>
        <taxon>Methanobacteriota</taxon>
        <taxon>Stenosarchaea group</taxon>
        <taxon>Halobacteria</taxon>
        <taxon>Halobacteriales</taxon>
        <taxon>Natrialbaceae</taxon>
        <taxon>Natrinema</taxon>
    </lineage>
</organism>
<evidence type="ECO:0000313" key="2">
    <source>
        <dbReference type="EMBL" id="RZV06211.1"/>
    </source>
</evidence>
<dbReference type="Gene3D" id="1.10.10.10">
    <property type="entry name" value="Winged helix-like DNA-binding domain superfamily/Winged helix DNA-binding domain"/>
    <property type="match status" value="1"/>
</dbReference>
<dbReference type="CDD" id="cd00090">
    <property type="entry name" value="HTH_ARSR"/>
    <property type="match status" value="1"/>
</dbReference>
<keyword evidence="4" id="KW-0238">DNA-binding</keyword>
<evidence type="ECO:0000313" key="4">
    <source>
        <dbReference type="EMBL" id="SEU14415.1"/>
    </source>
</evidence>
<protein>
    <submittedName>
        <fullName evidence="2 4">Winged helix-turn-helix DNA-binding</fullName>
    </submittedName>
</protein>
<reference evidence="5" key="2">
    <citation type="submission" date="2016-10" db="EMBL/GenBank/DDBJ databases">
        <authorList>
            <person name="Varghese N."/>
            <person name="Submissions S."/>
        </authorList>
    </citation>
    <scope>NUCLEOTIDE SEQUENCE [LARGE SCALE GENOMIC DNA]</scope>
    <source>
        <strain evidence="5">CDM_6</strain>
    </source>
</reference>
<name>A0A1I0JUF6_9EURY</name>
<dbReference type="InterPro" id="IPR000835">
    <property type="entry name" value="HTH_MarR-typ"/>
</dbReference>
<dbReference type="AlphaFoldDB" id="A0A1I0JUF6"/>
<proteinExistence type="predicted"/>
<gene>
    <name evidence="3" type="ORF">BDK88_3601</name>
    <name evidence="2" type="ORF">BDK88_4178</name>
    <name evidence="4" type="ORF">SAMN04488694_1665</name>
</gene>
<dbReference type="OrthoDB" id="350804at2157"/>
<dbReference type="STRING" id="392421.SAMN04488694_1665"/>
<accession>A0A1I0JUF6</accession>